<evidence type="ECO:0000256" key="2">
    <source>
        <dbReference type="ARBA" id="ARBA00022759"/>
    </source>
</evidence>
<evidence type="ECO:0000256" key="1">
    <source>
        <dbReference type="ARBA" id="ARBA00022722"/>
    </source>
</evidence>
<dbReference type="InterPro" id="IPR035437">
    <property type="entry name" value="SNase_OB-fold_sf"/>
</dbReference>
<keyword evidence="2" id="KW-0255">Endonuclease</keyword>
<gene>
    <name evidence="5" type="ORF">GGC33_01110</name>
</gene>
<dbReference type="InterPro" id="IPR016071">
    <property type="entry name" value="Staphylococal_nuclease_OB-fold"/>
</dbReference>
<dbReference type="PROSITE" id="PS50830">
    <property type="entry name" value="TNASE_3"/>
    <property type="match status" value="1"/>
</dbReference>
<dbReference type="SMART" id="SM00318">
    <property type="entry name" value="SNc"/>
    <property type="match status" value="1"/>
</dbReference>
<dbReference type="PANTHER" id="PTHR12302:SF3">
    <property type="entry name" value="SERINE_THREONINE-PROTEIN KINASE 31"/>
    <property type="match status" value="1"/>
</dbReference>
<evidence type="ECO:0000256" key="3">
    <source>
        <dbReference type="ARBA" id="ARBA00022801"/>
    </source>
</evidence>
<evidence type="ECO:0000313" key="5">
    <source>
        <dbReference type="EMBL" id="MTF37536.1"/>
    </source>
</evidence>
<name>A0A844GTY6_9CHRO</name>
<evidence type="ECO:0000259" key="4">
    <source>
        <dbReference type="PROSITE" id="PS50830"/>
    </source>
</evidence>
<dbReference type="Gene3D" id="2.40.50.90">
    <property type="match status" value="1"/>
</dbReference>
<dbReference type="SUPFAM" id="SSF50199">
    <property type="entry name" value="Staphylococcal nuclease"/>
    <property type="match status" value="1"/>
</dbReference>
<dbReference type="GO" id="GO:0016787">
    <property type="term" value="F:hydrolase activity"/>
    <property type="evidence" value="ECO:0007669"/>
    <property type="project" value="UniProtKB-KW"/>
</dbReference>
<dbReference type="Pfam" id="PF00565">
    <property type="entry name" value="SNase"/>
    <property type="match status" value="1"/>
</dbReference>
<dbReference type="EMBL" id="WMIA01000001">
    <property type="protein sequence ID" value="MTF37536.1"/>
    <property type="molecule type" value="Genomic_DNA"/>
</dbReference>
<dbReference type="PANTHER" id="PTHR12302">
    <property type="entry name" value="EBNA2 BINDING PROTEIN P100"/>
    <property type="match status" value="1"/>
</dbReference>
<dbReference type="GO" id="GO:0004519">
    <property type="term" value="F:endonuclease activity"/>
    <property type="evidence" value="ECO:0007669"/>
    <property type="project" value="UniProtKB-KW"/>
</dbReference>
<keyword evidence="3" id="KW-0378">Hydrolase</keyword>
<evidence type="ECO:0000313" key="6">
    <source>
        <dbReference type="Proteomes" id="UP000437131"/>
    </source>
</evidence>
<sequence length="131" mass="15537">MYDGDTFRVFKDNTQLKIRFACVDAPEKAQPLGIQSRDYLRSLLQQYNYQVSLNITEIDRYNRSVAEVYLPNGQLVQELQTKVGMVYPYERYKDDCPTWEKVKKAGVVAKRNRIGVWAGNYEKPWDYRRKK</sequence>
<comment type="caution">
    <text evidence="5">The sequence shown here is derived from an EMBL/GenBank/DDBJ whole genome shotgun (WGS) entry which is preliminary data.</text>
</comment>
<organism evidence="5 6">
    <name type="scientific">Cyanobacterium aponinum 0216</name>
    <dbReference type="NCBI Taxonomy" id="2676140"/>
    <lineage>
        <taxon>Bacteria</taxon>
        <taxon>Bacillati</taxon>
        <taxon>Cyanobacteriota</taxon>
        <taxon>Cyanophyceae</taxon>
        <taxon>Oscillatoriophycideae</taxon>
        <taxon>Chroococcales</taxon>
        <taxon>Geminocystaceae</taxon>
        <taxon>Cyanobacterium</taxon>
    </lineage>
</organism>
<reference evidence="5 6" key="1">
    <citation type="submission" date="2019-11" db="EMBL/GenBank/DDBJ databases">
        <title>Isolation of a new High Light Tolerant Cyanobacteria.</title>
        <authorList>
            <person name="Dobson Z."/>
            <person name="Vaughn N."/>
            <person name="Vaughn M."/>
            <person name="Fromme P."/>
            <person name="Mazor Y."/>
        </authorList>
    </citation>
    <scope>NUCLEOTIDE SEQUENCE [LARGE SCALE GENOMIC DNA]</scope>
    <source>
        <strain evidence="5 6">0216</strain>
    </source>
</reference>
<proteinExistence type="predicted"/>
<keyword evidence="1" id="KW-0540">Nuclease</keyword>
<dbReference type="Proteomes" id="UP000437131">
    <property type="component" value="Unassembled WGS sequence"/>
</dbReference>
<feature type="domain" description="TNase-like" evidence="4">
    <location>
        <begin position="1"/>
        <end position="119"/>
    </location>
</feature>
<accession>A0A844GTY6</accession>
<dbReference type="AlphaFoldDB" id="A0A844GTY6"/>
<protein>
    <submittedName>
        <fullName evidence="5">Thermonuclease family protein</fullName>
    </submittedName>
</protein>